<proteinExistence type="predicted"/>
<dbReference type="Pfam" id="PF10101">
    <property type="entry name" value="DUF2339"/>
    <property type="match status" value="1"/>
</dbReference>
<evidence type="ECO:0000256" key="1">
    <source>
        <dbReference type="SAM" id="MobiDB-lite"/>
    </source>
</evidence>
<evidence type="ECO:0000313" key="4">
    <source>
        <dbReference type="Proteomes" id="UP001168823"/>
    </source>
</evidence>
<feature type="transmembrane region" description="Helical" evidence="2">
    <location>
        <begin position="191"/>
        <end position="212"/>
    </location>
</feature>
<evidence type="ECO:0000313" key="3">
    <source>
        <dbReference type="EMBL" id="MDO3637388.1"/>
    </source>
</evidence>
<keyword evidence="2" id="KW-0472">Membrane</keyword>
<feature type="transmembrane region" description="Helical" evidence="2">
    <location>
        <begin position="376"/>
        <end position="394"/>
    </location>
</feature>
<feature type="transmembrane region" description="Helical" evidence="2">
    <location>
        <begin position="462"/>
        <end position="481"/>
    </location>
</feature>
<reference evidence="3" key="1">
    <citation type="submission" date="2023-07" db="EMBL/GenBank/DDBJ databases">
        <title>Mycolicibacterium sp. nov., a novel bacterial species.</title>
        <authorList>
            <person name="Cao Y."/>
        </authorList>
    </citation>
    <scope>NUCLEOTIDE SEQUENCE</scope>
    <source>
        <strain evidence="3">KC 300</strain>
    </source>
</reference>
<feature type="transmembrane region" description="Helical" evidence="2">
    <location>
        <begin position="219"/>
        <end position="235"/>
    </location>
</feature>
<dbReference type="RefSeq" id="WP_302914986.1">
    <property type="nucleotide sequence ID" value="NZ_JAUMSQ010000125.1"/>
</dbReference>
<feature type="transmembrane region" description="Helical" evidence="2">
    <location>
        <begin position="493"/>
        <end position="517"/>
    </location>
</feature>
<feature type="transmembrane region" description="Helical" evidence="2">
    <location>
        <begin position="346"/>
        <end position="364"/>
    </location>
</feature>
<comment type="caution">
    <text evidence="3">The sequence shown here is derived from an EMBL/GenBank/DDBJ whole genome shotgun (WGS) entry which is preliminary data.</text>
</comment>
<feature type="transmembrane region" description="Helical" evidence="2">
    <location>
        <begin position="523"/>
        <end position="543"/>
    </location>
</feature>
<evidence type="ECO:0000256" key="2">
    <source>
        <dbReference type="SAM" id="Phobius"/>
    </source>
</evidence>
<dbReference type="SUPFAM" id="SSF101447">
    <property type="entry name" value="Formin homology 2 domain (FH2 domain)"/>
    <property type="match status" value="1"/>
</dbReference>
<gene>
    <name evidence="3" type="ORF">Q2100_16720</name>
</gene>
<feature type="transmembrane region" description="Helical" evidence="2">
    <location>
        <begin position="165"/>
        <end position="185"/>
    </location>
</feature>
<feature type="transmembrane region" description="Helical" evidence="2">
    <location>
        <begin position="241"/>
        <end position="257"/>
    </location>
</feature>
<sequence length="616" mass="62131">MTEPHRAVIARLSAEFAALSQQLVRVSGELGELDRLLAAGNPALQQAPAPSPTPYYAPFYAPQYGPPTASPPPPPLPPPPPPPPPPPVRMPAPKAPRTSPSEGWIGKVLAVAGVAVTLIGVVLLLVLAAQAGVLRPEFRVAAGAVLAGVLVAVSTRLMSRPGGRVGAIALAATGVAAAYIDLIAVTTVYGWVPAPAGLLLGAAVGAAGLTLARRWDSEHLAVLVLIPLIGLAPVVTDGITLLLVGFMLSLSAAALLVQLGRDWLWLHAARTAAVTLPLLIALVAAGIGSRHDLWLAGACGIAALLALAGALLVLPGTASRGMLALLASAGVLPVLCVPLAVDRTLAALMIGALAAALLAIVAIGDRLPGVPGVVRRIWSALSAVSTLIAVNVAFDGEVAAPLLLAMALVVAVHSCTASRGADGARWIAIAFAVVGSALYLSYAPPSLLVTATESSTPDAVSILAASVLLIGAAAAIGWSWARRAGIDADVLRLLCLSAAAVSGYAVTTFAVTAGVLVGGTGGGFFAGHMAATILWIVVAAVLLRFAARRPKAQRSLPIGGGLALVVAAMAKLFLFDLGTLDGIFRVAVFIVTGLVLLGMGAGYARLLAQQDQQGVM</sequence>
<feature type="transmembrane region" description="Helical" evidence="2">
    <location>
        <begin position="321"/>
        <end position="340"/>
    </location>
</feature>
<feature type="transmembrane region" description="Helical" evidence="2">
    <location>
        <begin position="424"/>
        <end position="442"/>
    </location>
</feature>
<feature type="region of interest" description="Disordered" evidence="1">
    <location>
        <begin position="66"/>
        <end position="98"/>
    </location>
</feature>
<feature type="transmembrane region" description="Helical" evidence="2">
    <location>
        <begin position="264"/>
        <end position="287"/>
    </location>
</feature>
<accession>A0ABT8UHY8</accession>
<organism evidence="3 4">
    <name type="scientific">Mycolicibacterium arseniciresistens</name>
    <dbReference type="NCBI Taxonomy" id="3062257"/>
    <lineage>
        <taxon>Bacteria</taxon>
        <taxon>Bacillati</taxon>
        <taxon>Actinomycetota</taxon>
        <taxon>Actinomycetes</taxon>
        <taxon>Mycobacteriales</taxon>
        <taxon>Mycobacteriaceae</taxon>
        <taxon>Mycolicibacterium</taxon>
    </lineage>
</organism>
<feature type="transmembrane region" description="Helical" evidence="2">
    <location>
        <begin position="400"/>
        <end position="417"/>
    </location>
</feature>
<name>A0ABT8UHY8_9MYCO</name>
<protein>
    <submittedName>
        <fullName evidence="3">DUF2339 domain-containing protein</fullName>
    </submittedName>
</protein>
<dbReference type="Proteomes" id="UP001168823">
    <property type="component" value="Unassembled WGS sequence"/>
</dbReference>
<keyword evidence="2" id="KW-1133">Transmembrane helix</keyword>
<feature type="transmembrane region" description="Helical" evidence="2">
    <location>
        <begin position="293"/>
        <end position="314"/>
    </location>
</feature>
<feature type="transmembrane region" description="Helical" evidence="2">
    <location>
        <begin position="555"/>
        <end position="574"/>
    </location>
</feature>
<feature type="transmembrane region" description="Helical" evidence="2">
    <location>
        <begin position="586"/>
        <end position="608"/>
    </location>
</feature>
<keyword evidence="2" id="KW-0812">Transmembrane</keyword>
<keyword evidence="4" id="KW-1185">Reference proteome</keyword>
<feature type="transmembrane region" description="Helical" evidence="2">
    <location>
        <begin position="140"/>
        <end position="158"/>
    </location>
</feature>
<dbReference type="PANTHER" id="PTHR38434:SF1">
    <property type="entry name" value="BLL2549 PROTEIN"/>
    <property type="match status" value="1"/>
</dbReference>
<feature type="compositionally biased region" description="Pro residues" evidence="1">
    <location>
        <begin position="66"/>
        <end position="94"/>
    </location>
</feature>
<feature type="transmembrane region" description="Helical" evidence="2">
    <location>
        <begin position="104"/>
        <end position="128"/>
    </location>
</feature>
<dbReference type="EMBL" id="JAUMSQ010000125">
    <property type="protein sequence ID" value="MDO3637388.1"/>
    <property type="molecule type" value="Genomic_DNA"/>
</dbReference>
<dbReference type="PANTHER" id="PTHR38434">
    <property type="entry name" value="BLL2549 PROTEIN"/>
    <property type="match status" value="1"/>
</dbReference>
<dbReference type="InterPro" id="IPR019286">
    <property type="entry name" value="DUF2339_TM"/>
</dbReference>